<organism evidence="5 6">
    <name type="scientific">Mucor circinelloides f. lusitanicus</name>
    <name type="common">Mucor racemosus var. lusitanicus</name>
    <dbReference type="NCBI Taxonomy" id="29924"/>
    <lineage>
        <taxon>Eukaryota</taxon>
        <taxon>Fungi</taxon>
        <taxon>Fungi incertae sedis</taxon>
        <taxon>Mucoromycota</taxon>
        <taxon>Mucoromycotina</taxon>
        <taxon>Mucoromycetes</taxon>
        <taxon>Mucorales</taxon>
        <taxon>Mucorineae</taxon>
        <taxon>Mucoraceae</taxon>
        <taxon>Mucor</taxon>
    </lineage>
</organism>
<dbReference type="GO" id="GO:0006357">
    <property type="term" value="P:regulation of transcription by RNA polymerase II"/>
    <property type="evidence" value="ECO:0007669"/>
    <property type="project" value="InterPro"/>
</dbReference>
<dbReference type="Pfam" id="PF10280">
    <property type="entry name" value="Med11"/>
    <property type="match status" value="1"/>
</dbReference>
<keyword evidence="4" id="KW-0010">Activator</keyword>
<comment type="function">
    <text evidence="4">Component of the Mediator complex, a coactivator involved in the regulated transcription of nearly all RNA polymerase II-dependent genes. Mediator functions as a bridge to convey information from gene-specific regulatory proteins to the basal RNA polymerase II transcription machinery. Mediator is recruited to promoters by direct interactions with regulatory proteins and serves as a scaffold for the assembly of a functional pre-initiation complex with RNA polymerase II and the general transcription factors.</text>
</comment>
<dbReference type="Gene3D" id="1.10.287.3490">
    <property type="match status" value="1"/>
</dbReference>
<evidence type="ECO:0000256" key="3">
    <source>
        <dbReference type="ARBA" id="ARBA00023242"/>
    </source>
</evidence>
<evidence type="ECO:0000256" key="1">
    <source>
        <dbReference type="ARBA" id="ARBA00004123"/>
    </source>
</evidence>
<comment type="subcellular location">
    <subcellularLocation>
        <location evidence="1 4">Nucleus</location>
    </subcellularLocation>
</comment>
<dbReference type="GO" id="GO:0016592">
    <property type="term" value="C:mediator complex"/>
    <property type="evidence" value="ECO:0007669"/>
    <property type="project" value="InterPro"/>
</dbReference>
<gene>
    <name evidence="4" type="primary">MED11</name>
    <name evidence="5" type="ORF">FB192DRAFT_1436327</name>
</gene>
<proteinExistence type="inferred from homology"/>
<evidence type="ECO:0000313" key="6">
    <source>
        <dbReference type="Proteomes" id="UP000469890"/>
    </source>
</evidence>
<comment type="caution">
    <text evidence="5">The sequence shown here is derived from an EMBL/GenBank/DDBJ whole genome shotgun (WGS) entry which is preliminary data.</text>
</comment>
<dbReference type="Proteomes" id="UP000469890">
    <property type="component" value="Unassembled WGS sequence"/>
</dbReference>
<evidence type="ECO:0000256" key="4">
    <source>
        <dbReference type="RuleBase" id="RU364147"/>
    </source>
</evidence>
<keyword evidence="4" id="KW-0804">Transcription</keyword>
<dbReference type="AlphaFoldDB" id="A0A8H4F2E7"/>
<evidence type="ECO:0000313" key="5">
    <source>
        <dbReference type="EMBL" id="KAF1802370.1"/>
    </source>
</evidence>
<keyword evidence="4" id="KW-0805">Transcription regulation</keyword>
<name>A0A8H4F2E7_MUCCL</name>
<dbReference type="GO" id="GO:0003712">
    <property type="term" value="F:transcription coregulator activity"/>
    <property type="evidence" value="ECO:0007669"/>
    <property type="project" value="InterPro"/>
</dbReference>
<evidence type="ECO:0000256" key="2">
    <source>
        <dbReference type="ARBA" id="ARBA00008186"/>
    </source>
</evidence>
<comment type="subunit">
    <text evidence="4">Component of the Mediator complex.</text>
</comment>
<keyword evidence="3 4" id="KW-0539">Nucleus</keyword>
<protein>
    <recommendedName>
        <fullName evidence="4">Mediator of RNA polymerase II transcription subunit 11</fullName>
    </recommendedName>
    <alternativeName>
        <fullName evidence="4">Mediator complex subunit 11</fullName>
    </alternativeName>
</protein>
<comment type="similarity">
    <text evidence="2 4">Belongs to the Mediator complex subunit 11 family.</text>
</comment>
<sequence length="144" mass="16323">MCCANQYIDPTGRMAESTMRIQDLHQAEKKLVLLIETAAEALSILSDEAPSGVDTDQFVRERAMSFRELASRYFSLVNDIQFALRSHTRYLTKEASIASSANKIIPFRTSVMSQHKELEIWTAAIDTISQRIAEIKKVAQEQQQ</sequence>
<reference evidence="5 6" key="1">
    <citation type="submission" date="2019-09" db="EMBL/GenBank/DDBJ databases">
        <authorList>
            <consortium name="DOE Joint Genome Institute"/>
            <person name="Mondo S.J."/>
            <person name="Navarro-Mendoza M.I."/>
            <person name="Perez-Arques C."/>
            <person name="Panchal S."/>
            <person name="Nicolas F.E."/>
            <person name="Ganguly P."/>
            <person name="Pangilinan J."/>
            <person name="Grigoriev I."/>
            <person name="Heitman J."/>
            <person name="Sanya K."/>
            <person name="Garre V."/>
        </authorList>
    </citation>
    <scope>NUCLEOTIDE SEQUENCE [LARGE SCALE GENOMIC DNA]</scope>
    <source>
        <strain evidence="5 6">MU402</strain>
    </source>
</reference>
<dbReference type="InterPro" id="IPR019404">
    <property type="entry name" value="Mediator_Med11"/>
</dbReference>
<dbReference type="EMBL" id="JAAECE010000004">
    <property type="protein sequence ID" value="KAF1802370.1"/>
    <property type="molecule type" value="Genomic_DNA"/>
</dbReference>
<accession>A0A8H4F2E7</accession>